<dbReference type="InterPro" id="IPR050328">
    <property type="entry name" value="Dev_Immune_Receptor"/>
</dbReference>
<keyword evidence="1 2" id="KW-0732">Signal</keyword>
<dbReference type="Proteomes" id="UP000021369">
    <property type="component" value="Unassembled WGS sequence"/>
</dbReference>
<dbReference type="RefSeq" id="WP_051506332.1">
    <property type="nucleotide sequence ID" value="NZ_JEOB01000002.1"/>
</dbReference>
<gene>
    <name evidence="4" type="ORF">RASY3_04745</name>
</gene>
<feature type="chain" id="PRO_5001464577" description="SH3b domain-containing protein" evidence="2">
    <location>
        <begin position="24"/>
        <end position="745"/>
    </location>
</feature>
<dbReference type="PANTHER" id="PTHR24373">
    <property type="entry name" value="SLIT RELATED LEUCINE-RICH REPEAT NEURONAL PROTEIN"/>
    <property type="match status" value="1"/>
</dbReference>
<dbReference type="SUPFAM" id="SSF52058">
    <property type="entry name" value="L domain-like"/>
    <property type="match status" value="1"/>
</dbReference>
<evidence type="ECO:0000259" key="3">
    <source>
        <dbReference type="PROSITE" id="PS51781"/>
    </source>
</evidence>
<dbReference type="SUPFAM" id="SSF49265">
    <property type="entry name" value="Fibronectin type III"/>
    <property type="match status" value="1"/>
</dbReference>
<dbReference type="PATRIC" id="fig|1341156.4.peg.1272"/>
<feature type="signal peptide" evidence="2">
    <location>
        <begin position="1"/>
        <end position="23"/>
    </location>
</feature>
<dbReference type="Pfam" id="PF03382">
    <property type="entry name" value="DUF285"/>
    <property type="match status" value="2"/>
</dbReference>
<dbReference type="Gene3D" id="2.60.40.10">
    <property type="entry name" value="Immunoglobulins"/>
    <property type="match status" value="1"/>
</dbReference>
<accession>A0A011UF53</accession>
<evidence type="ECO:0000313" key="4">
    <source>
        <dbReference type="EMBL" id="EXM39269.1"/>
    </source>
</evidence>
<dbReference type="InterPro" id="IPR003646">
    <property type="entry name" value="SH3-like_bac-type"/>
</dbReference>
<dbReference type="InterPro" id="IPR011889">
    <property type="entry name" value="Liste_lipo_26"/>
</dbReference>
<dbReference type="AlphaFoldDB" id="A0A011UF53"/>
<dbReference type="InterPro" id="IPR013783">
    <property type="entry name" value="Ig-like_fold"/>
</dbReference>
<dbReference type="Gene3D" id="2.30.30.40">
    <property type="entry name" value="SH3 Domains"/>
    <property type="match status" value="1"/>
</dbReference>
<organism evidence="4 5">
    <name type="scientific">Ruminococcus albus SY3</name>
    <dbReference type="NCBI Taxonomy" id="1341156"/>
    <lineage>
        <taxon>Bacteria</taxon>
        <taxon>Bacillati</taxon>
        <taxon>Bacillota</taxon>
        <taxon>Clostridia</taxon>
        <taxon>Eubacteriales</taxon>
        <taxon>Oscillospiraceae</taxon>
        <taxon>Ruminococcus</taxon>
    </lineage>
</organism>
<sequence length="745" mass="83982">MKMKKVLAVLMSLCMTAGVVSYGAPVITQTITAQAEAAAEAECYSFDEETGVLTLSGTVDRGALIEILKTSRDKVISIVAEKGTVFPENSSELFLGFSCCTSIDLSNADTSNVTDMSSMFERCYKVKTIDLSGFDTSNVTDMSSMFYECLELTSLDLSGFDTSKVTSFDSMFDACHKLSTLDISGFDTSNVTDMSSMFSGCLELTSLDLSGFDTSKVTNFKWMFNNCRKMSTFDISGFDTGKVTDMSGMFENCFALTELDLSNFDTSNVINMSSMFSDCSDLTELDLSSFDTSRASDESDPKASIIDMFEDCSTLQFLTLGEKFTEITEEMRLINSYTGWANADDPANLVSDDGEYAVIENNGKNIYVRRLTYLHYLKYPINIKLEYSEEYNQVRFTWDKVKRADKYGIAVYLAGKWKVQTQNITDTTYTTPKNLTPGITYKVAIAARVNGKWDTENAIKNYVICKIGGNNSYIKPSREVPFGADLYVIADEINMYRGPGKRYGKVTTIPKNSYLQELGVIGNNNNWVFTLYRGQYGWVQVENEYGDKQIEIPRYLYPVVAKPVIYLYPEKETDVHVEVELTEADLATTYPKYNNGWDVVAKPDGSLVNKVDGSHHRYLFWDAVNCRTEFDFSKGFCVAGSDTESFLKEKLSYMGLTEDEMNEFIVYWLPLMEHNKYNLISFQSEKYTDSAKLNITPAPDSMLRVFMTYVPLEEAVDIEPQELSTFERNGFTVVEWGGSEIKYKR</sequence>
<proteinExistence type="predicted"/>
<dbReference type="InterPro" id="IPR032675">
    <property type="entry name" value="LRR_dom_sf"/>
</dbReference>
<keyword evidence="5" id="KW-1185">Reference proteome</keyword>
<dbReference type="PANTHER" id="PTHR24373:SF370">
    <property type="entry name" value="FISH-LIPS, ISOFORM E"/>
    <property type="match status" value="1"/>
</dbReference>
<dbReference type="NCBIfam" id="TIGR02167">
    <property type="entry name" value="Liste_lipo_26"/>
    <property type="match status" value="8"/>
</dbReference>
<dbReference type="InterPro" id="IPR005046">
    <property type="entry name" value="DUF285"/>
</dbReference>
<evidence type="ECO:0000256" key="1">
    <source>
        <dbReference type="ARBA" id="ARBA00022729"/>
    </source>
</evidence>
<dbReference type="PROSITE" id="PS51781">
    <property type="entry name" value="SH3B"/>
    <property type="match status" value="1"/>
</dbReference>
<reference evidence="4 5" key="1">
    <citation type="submission" date="2013-06" db="EMBL/GenBank/DDBJ databases">
        <title>Rumen cellulosomics: divergent fiber-degrading strategies revealed by comparative genome-wide analysis of six Ruminococcal strains.</title>
        <authorList>
            <person name="Dassa B."/>
            <person name="Borovok I."/>
            <person name="Lamed R."/>
            <person name="Flint H."/>
            <person name="Yeoman C.J."/>
            <person name="White B."/>
            <person name="Bayer E.A."/>
        </authorList>
    </citation>
    <scope>NUCLEOTIDE SEQUENCE [LARGE SCALE GENOMIC DNA]</scope>
    <source>
        <strain evidence="4 5">SY3</strain>
    </source>
</reference>
<dbReference type="GO" id="GO:0005615">
    <property type="term" value="C:extracellular space"/>
    <property type="evidence" value="ECO:0007669"/>
    <property type="project" value="TreeGrafter"/>
</dbReference>
<comment type="caution">
    <text evidence="4">The sequence shown here is derived from an EMBL/GenBank/DDBJ whole genome shotgun (WGS) entry which is preliminary data.</text>
</comment>
<dbReference type="OrthoDB" id="9799897at2"/>
<name>A0A011UF53_RUMAL</name>
<protein>
    <recommendedName>
        <fullName evidence="3">SH3b domain-containing protein</fullName>
    </recommendedName>
</protein>
<dbReference type="Gene3D" id="3.80.10.10">
    <property type="entry name" value="Ribonuclease Inhibitor"/>
    <property type="match status" value="1"/>
</dbReference>
<dbReference type="EMBL" id="JEOB01000002">
    <property type="protein sequence ID" value="EXM39269.1"/>
    <property type="molecule type" value="Genomic_DNA"/>
</dbReference>
<dbReference type="GO" id="GO:0031012">
    <property type="term" value="C:extracellular matrix"/>
    <property type="evidence" value="ECO:0007669"/>
    <property type="project" value="TreeGrafter"/>
</dbReference>
<feature type="domain" description="SH3b" evidence="3">
    <location>
        <begin position="483"/>
        <end position="548"/>
    </location>
</feature>
<evidence type="ECO:0000256" key="2">
    <source>
        <dbReference type="SAM" id="SignalP"/>
    </source>
</evidence>
<evidence type="ECO:0000313" key="5">
    <source>
        <dbReference type="Proteomes" id="UP000021369"/>
    </source>
</evidence>
<dbReference type="InterPro" id="IPR036116">
    <property type="entry name" value="FN3_sf"/>
</dbReference>